<dbReference type="EMBL" id="AZHX01002130">
    <property type="protein sequence ID" value="ETW96843.1"/>
    <property type="molecule type" value="Genomic_DNA"/>
</dbReference>
<name>W4LFJ7_9BACT</name>
<proteinExistence type="predicted"/>
<keyword evidence="3" id="KW-1185">Reference proteome</keyword>
<dbReference type="InterPro" id="IPR043128">
    <property type="entry name" value="Rev_trsase/Diguanyl_cyclase"/>
</dbReference>
<accession>W4LFJ7</accession>
<dbReference type="Gene3D" id="3.30.70.270">
    <property type="match status" value="1"/>
</dbReference>
<feature type="domain" description="Reverse transcriptase" evidence="1">
    <location>
        <begin position="1"/>
        <end position="133"/>
    </location>
</feature>
<gene>
    <name evidence="2" type="ORF">ETSY2_45675</name>
</gene>
<reference evidence="2 3" key="1">
    <citation type="journal article" date="2014" name="Nature">
        <title>An environmental bacterial taxon with a large and distinct metabolic repertoire.</title>
        <authorList>
            <person name="Wilson M.C."/>
            <person name="Mori T."/>
            <person name="Ruckert C."/>
            <person name="Uria A.R."/>
            <person name="Helf M.J."/>
            <person name="Takada K."/>
            <person name="Gernert C."/>
            <person name="Steffens U.A."/>
            <person name="Heycke N."/>
            <person name="Schmitt S."/>
            <person name="Rinke C."/>
            <person name="Helfrich E.J."/>
            <person name="Brachmann A.O."/>
            <person name="Gurgui C."/>
            <person name="Wakimoto T."/>
            <person name="Kracht M."/>
            <person name="Crusemann M."/>
            <person name="Hentschel U."/>
            <person name="Abe I."/>
            <person name="Matsunaga S."/>
            <person name="Kalinowski J."/>
            <person name="Takeyama H."/>
            <person name="Piel J."/>
        </authorList>
    </citation>
    <scope>NUCLEOTIDE SEQUENCE [LARGE SCALE GENOMIC DNA]</scope>
    <source>
        <strain evidence="3">TSY2</strain>
    </source>
</reference>
<dbReference type="PROSITE" id="PS50878">
    <property type="entry name" value="RT_POL"/>
    <property type="match status" value="1"/>
</dbReference>
<comment type="caution">
    <text evidence="2">The sequence shown here is derived from an EMBL/GenBank/DDBJ whole genome shotgun (WGS) entry which is preliminary data.</text>
</comment>
<dbReference type="Pfam" id="PF00078">
    <property type="entry name" value="RVT_1"/>
    <property type="match status" value="1"/>
</dbReference>
<dbReference type="SUPFAM" id="SSF56672">
    <property type="entry name" value="DNA/RNA polymerases"/>
    <property type="match status" value="1"/>
</dbReference>
<organism evidence="2 3">
    <name type="scientific">Candidatus Entotheonella gemina</name>
    <dbReference type="NCBI Taxonomy" id="1429439"/>
    <lineage>
        <taxon>Bacteria</taxon>
        <taxon>Pseudomonadati</taxon>
        <taxon>Nitrospinota/Tectimicrobiota group</taxon>
        <taxon>Candidatus Tectimicrobiota</taxon>
        <taxon>Candidatus Entotheonellia</taxon>
        <taxon>Candidatus Entotheonellales</taxon>
        <taxon>Candidatus Entotheonellaceae</taxon>
        <taxon>Candidatus Entotheonella</taxon>
    </lineage>
</organism>
<dbReference type="PANTHER" id="PTHR35450">
    <property type="entry name" value="REVERSE TRANSCRIPTASE DOMAIN-CONTAINING PROTEIN"/>
    <property type="match status" value="1"/>
</dbReference>
<evidence type="ECO:0000259" key="1">
    <source>
        <dbReference type="PROSITE" id="PS50878"/>
    </source>
</evidence>
<dbReference type="Proteomes" id="UP000019140">
    <property type="component" value="Unassembled WGS sequence"/>
</dbReference>
<evidence type="ECO:0000313" key="3">
    <source>
        <dbReference type="Proteomes" id="UP000019140"/>
    </source>
</evidence>
<dbReference type="InterPro" id="IPR043502">
    <property type="entry name" value="DNA/RNA_pol_sf"/>
</dbReference>
<dbReference type="HOGENOM" id="CLU_914275_0_0_7"/>
<dbReference type="PANTHER" id="PTHR35450:SF2">
    <property type="entry name" value="REVERSE TRANSCRIPTASE DOMAIN-CONTAINING PROTEIN"/>
    <property type="match status" value="1"/>
</dbReference>
<evidence type="ECO:0000313" key="2">
    <source>
        <dbReference type="EMBL" id="ETW96843.1"/>
    </source>
</evidence>
<sequence length="304" mass="33634">MTGEIPQDRGVKQGCPLSPLLFNLAIEGLLRGIQVSPSRGYSLSEELEVKALAYADDLAIAASSEEDINAMLVRLEEFSSWAKLRFNVAKCASLSTTYRSGKRVVLPTSFRLGGEVIPAMGWEDRYKHLGVLLGPNPEACLDKLAEEFRVNTEKLFKSALADWMKLEAFKEFVVPKLDYVLRSTLAHKKWGKNLDTFVRKTVKQSLGLPGRTCDAIFYVPVAQGGLGLRSIVDEIGNMMITHAVKMLTSPDPLVRGVAQHSLECTIRKRFGATEGHEDQWRFLAGQLKSATESRRGMSARFGVG</sequence>
<dbReference type="AlphaFoldDB" id="W4LFJ7"/>
<dbReference type="CDD" id="cd01650">
    <property type="entry name" value="RT_nLTR_like"/>
    <property type="match status" value="1"/>
</dbReference>
<protein>
    <recommendedName>
        <fullName evidence="1">Reverse transcriptase domain-containing protein</fullName>
    </recommendedName>
</protein>
<dbReference type="InterPro" id="IPR000477">
    <property type="entry name" value="RT_dom"/>
</dbReference>